<dbReference type="RefSeq" id="WP_050469825.1">
    <property type="nucleotide sequence ID" value="NZ_JBIUZV010000012.1"/>
</dbReference>
<dbReference type="InterPro" id="IPR003740">
    <property type="entry name" value="YitT"/>
</dbReference>
<evidence type="ECO:0000256" key="1">
    <source>
        <dbReference type="ARBA" id="ARBA00004651"/>
    </source>
</evidence>
<evidence type="ECO:0000256" key="3">
    <source>
        <dbReference type="ARBA" id="ARBA00022692"/>
    </source>
</evidence>
<dbReference type="PANTHER" id="PTHR33545:SF5">
    <property type="entry name" value="UPF0750 MEMBRANE PROTEIN YITT"/>
    <property type="match status" value="1"/>
</dbReference>
<keyword evidence="8" id="KW-1185">Reference proteome</keyword>
<keyword evidence="2" id="KW-1003">Cell membrane</keyword>
<proteinExistence type="predicted"/>
<dbReference type="InterPro" id="IPR051461">
    <property type="entry name" value="UPF0750_membrane"/>
</dbReference>
<dbReference type="Pfam" id="PF02588">
    <property type="entry name" value="YitT_membrane"/>
    <property type="match status" value="1"/>
</dbReference>
<comment type="subcellular location">
    <subcellularLocation>
        <location evidence="1">Cell membrane</location>
        <topology evidence="1">Multi-pass membrane protein</topology>
    </subcellularLocation>
</comment>
<organism evidence="7 8">
    <name type="scientific">Herbaspirillum chlorophenolicum</name>
    <dbReference type="NCBI Taxonomy" id="211589"/>
    <lineage>
        <taxon>Bacteria</taxon>
        <taxon>Pseudomonadati</taxon>
        <taxon>Pseudomonadota</taxon>
        <taxon>Betaproteobacteria</taxon>
        <taxon>Burkholderiales</taxon>
        <taxon>Oxalobacteraceae</taxon>
        <taxon>Herbaspirillum</taxon>
    </lineage>
</organism>
<protein>
    <submittedName>
        <fullName evidence="7">YitT family protein</fullName>
    </submittedName>
</protein>
<accession>A0ABW8F3K1</accession>
<dbReference type="PANTHER" id="PTHR33545">
    <property type="entry name" value="UPF0750 MEMBRANE PROTEIN YITT-RELATED"/>
    <property type="match status" value="1"/>
</dbReference>
<evidence type="ECO:0000256" key="6">
    <source>
        <dbReference type="SAM" id="Phobius"/>
    </source>
</evidence>
<evidence type="ECO:0000256" key="4">
    <source>
        <dbReference type="ARBA" id="ARBA00022989"/>
    </source>
</evidence>
<feature type="transmembrane region" description="Helical" evidence="6">
    <location>
        <begin position="113"/>
        <end position="133"/>
    </location>
</feature>
<feature type="transmembrane region" description="Helical" evidence="6">
    <location>
        <begin position="20"/>
        <end position="38"/>
    </location>
</feature>
<reference evidence="7 8" key="1">
    <citation type="submission" date="2024-10" db="EMBL/GenBank/DDBJ databases">
        <title>The Natural Products Discovery Center: Release of the First 8490 Sequenced Strains for Exploring Actinobacteria Biosynthetic Diversity.</title>
        <authorList>
            <person name="Kalkreuter E."/>
            <person name="Kautsar S.A."/>
            <person name="Yang D."/>
            <person name="Bader C.D."/>
            <person name="Teijaro C.N."/>
            <person name="Fluegel L."/>
            <person name="Davis C.M."/>
            <person name="Simpson J.R."/>
            <person name="Lauterbach L."/>
            <person name="Steele A.D."/>
            <person name="Gui C."/>
            <person name="Meng S."/>
            <person name="Li G."/>
            <person name="Viehrig K."/>
            <person name="Ye F."/>
            <person name="Su P."/>
            <person name="Kiefer A.F."/>
            <person name="Nichols A."/>
            <person name="Cepeda A.J."/>
            <person name="Yan W."/>
            <person name="Fan B."/>
            <person name="Jiang Y."/>
            <person name="Adhikari A."/>
            <person name="Zheng C.-J."/>
            <person name="Schuster L."/>
            <person name="Cowan T.M."/>
            <person name="Smanski M.J."/>
            <person name="Chevrette M.G."/>
            <person name="De Carvalho L.P.S."/>
            <person name="Shen B."/>
        </authorList>
    </citation>
    <scope>NUCLEOTIDE SEQUENCE [LARGE SCALE GENOMIC DNA]</scope>
    <source>
        <strain evidence="7 8">NPDC087045</strain>
    </source>
</reference>
<sequence>MAEAVSKAPADVRHKGYEDALALVIGTLFVSLGVNMYSHVGLLTGSTAGLAFLVHYLTGWPFGVVFFTINIPFYYFAFRRMGLRFMGKTFCAVALVSGFSLLHPQFIAYEKLNLFYCAILGGLLMGTGFVMLFRHGASLGGINVVTLFLQDRYGLRAGKLQMGVDVVIVLASLFVVTPTVLLASIAGAVAANLVIALNHRPGRYMGM</sequence>
<dbReference type="Proteomes" id="UP001617427">
    <property type="component" value="Unassembled WGS sequence"/>
</dbReference>
<keyword evidence="5 6" id="KW-0472">Membrane</keyword>
<evidence type="ECO:0000256" key="5">
    <source>
        <dbReference type="ARBA" id="ARBA00023136"/>
    </source>
</evidence>
<keyword evidence="4 6" id="KW-1133">Transmembrane helix</keyword>
<name>A0ABW8F3K1_9BURK</name>
<evidence type="ECO:0000313" key="7">
    <source>
        <dbReference type="EMBL" id="MFJ3047788.1"/>
    </source>
</evidence>
<dbReference type="EMBL" id="JBIUZV010000012">
    <property type="protein sequence ID" value="MFJ3047788.1"/>
    <property type="molecule type" value="Genomic_DNA"/>
</dbReference>
<evidence type="ECO:0000256" key="2">
    <source>
        <dbReference type="ARBA" id="ARBA00022475"/>
    </source>
</evidence>
<gene>
    <name evidence="7" type="ORF">ACIPEN_18325</name>
</gene>
<comment type="caution">
    <text evidence="7">The sequence shown here is derived from an EMBL/GenBank/DDBJ whole genome shotgun (WGS) entry which is preliminary data.</text>
</comment>
<keyword evidence="3 6" id="KW-0812">Transmembrane</keyword>
<evidence type="ECO:0000313" key="8">
    <source>
        <dbReference type="Proteomes" id="UP001617427"/>
    </source>
</evidence>
<feature type="transmembrane region" description="Helical" evidence="6">
    <location>
        <begin position="58"/>
        <end position="77"/>
    </location>
</feature>
<feature type="transmembrane region" description="Helical" evidence="6">
    <location>
        <begin position="166"/>
        <end position="197"/>
    </location>
</feature>